<keyword evidence="2" id="KW-1185">Reference proteome</keyword>
<evidence type="ECO:0000313" key="3">
    <source>
        <dbReference type="WBParaSite" id="ACOC_0000110301-mRNA-1"/>
    </source>
</evidence>
<proteinExistence type="predicted"/>
<dbReference type="STRING" id="334426.A0A0R3PBL9"/>
<dbReference type="InterPro" id="IPR036691">
    <property type="entry name" value="Endo/exonu/phosph_ase_sf"/>
</dbReference>
<sequence length="240" mass="27913">MLTICTYNARKLASESSIEDLLMQVDSFQQLTTRIGRLRLRRRGSIPALTIFVVYVLTSKYDEKEVEAFYMELEKFNREDHTFFTVTIRDFNAKIGPRRTSEKSHIGTHGLKWNEQGHRLSEFIIGSRTSMVTRESRSPTFSTGRVSTNGDYHNEIDHIIVNRFGLTHVAVVPKIYTESDHRLHCARSYFSRKGKMAAKFKNRNPRTTTNCDLFNSLTACWENAVVDNIDEEYDRHIQHL</sequence>
<dbReference type="OMA" id="ACWENAV"/>
<accession>A0A0R3PBL9</accession>
<dbReference type="EMBL" id="UYYA01000145">
    <property type="protein sequence ID" value="VDM52689.1"/>
    <property type="molecule type" value="Genomic_DNA"/>
</dbReference>
<evidence type="ECO:0000313" key="1">
    <source>
        <dbReference type="EMBL" id="VDM52689.1"/>
    </source>
</evidence>
<reference evidence="3" key="1">
    <citation type="submission" date="2017-02" db="UniProtKB">
        <authorList>
            <consortium name="WormBaseParasite"/>
        </authorList>
    </citation>
    <scope>IDENTIFICATION</scope>
</reference>
<protein>
    <submittedName>
        <fullName evidence="3">Endo/exonuclease/phosphatase domain-containing protein</fullName>
    </submittedName>
</protein>
<gene>
    <name evidence="1" type="ORF">ACOC_LOCUS1104</name>
</gene>
<dbReference type="Proteomes" id="UP000267027">
    <property type="component" value="Unassembled WGS sequence"/>
</dbReference>
<dbReference type="OrthoDB" id="288203at2759"/>
<dbReference type="Gene3D" id="3.60.10.10">
    <property type="entry name" value="Endonuclease/exonuclease/phosphatase"/>
    <property type="match status" value="1"/>
</dbReference>
<organism evidence="3">
    <name type="scientific">Angiostrongylus costaricensis</name>
    <name type="common">Nematode worm</name>
    <dbReference type="NCBI Taxonomy" id="334426"/>
    <lineage>
        <taxon>Eukaryota</taxon>
        <taxon>Metazoa</taxon>
        <taxon>Ecdysozoa</taxon>
        <taxon>Nematoda</taxon>
        <taxon>Chromadorea</taxon>
        <taxon>Rhabditida</taxon>
        <taxon>Rhabditina</taxon>
        <taxon>Rhabditomorpha</taxon>
        <taxon>Strongyloidea</taxon>
        <taxon>Metastrongylidae</taxon>
        <taxon>Angiostrongylus</taxon>
    </lineage>
</organism>
<dbReference type="AlphaFoldDB" id="A0A0R3PBL9"/>
<dbReference type="WBParaSite" id="ACOC_0000110301-mRNA-1">
    <property type="protein sequence ID" value="ACOC_0000110301-mRNA-1"/>
    <property type="gene ID" value="ACOC_0000110301"/>
</dbReference>
<reference evidence="1 2" key="2">
    <citation type="submission" date="2018-11" db="EMBL/GenBank/DDBJ databases">
        <authorList>
            <consortium name="Pathogen Informatics"/>
        </authorList>
    </citation>
    <scope>NUCLEOTIDE SEQUENCE [LARGE SCALE GENOMIC DNA]</scope>
    <source>
        <strain evidence="1 2">Costa Rica</strain>
    </source>
</reference>
<name>A0A0R3PBL9_ANGCS</name>
<evidence type="ECO:0000313" key="2">
    <source>
        <dbReference type="Proteomes" id="UP000267027"/>
    </source>
</evidence>